<evidence type="ECO:0000313" key="11">
    <source>
        <dbReference type="Proteomes" id="UP000009026"/>
    </source>
</evidence>
<dbReference type="eggNOG" id="COG0515">
    <property type="taxonomic scope" value="Bacteria"/>
</dbReference>
<dbReference type="PROSITE" id="PS00108">
    <property type="entry name" value="PROTEIN_KINASE_ST"/>
    <property type="match status" value="1"/>
</dbReference>
<evidence type="ECO:0000256" key="8">
    <source>
        <dbReference type="SAM" id="MobiDB-lite"/>
    </source>
</evidence>
<dbReference type="KEGG" id="mym:A176_000579"/>
<feature type="binding site" evidence="7">
    <location>
        <position position="100"/>
    </location>
    <ligand>
        <name>ATP</name>
        <dbReference type="ChEBI" id="CHEBI:30616"/>
    </ligand>
</feature>
<dbReference type="Gene3D" id="3.30.200.20">
    <property type="entry name" value="Phosphorylase Kinase, domain 1"/>
    <property type="match status" value="1"/>
</dbReference>
<evidence type="ECO:0000313" key="10">
    <source>
        <dbReference type="EMBL" id="AKQ63667.1"/>
    </source>
</evidence>
<dbReference type="PROSITE" id="PS50011">
    <property type="entry name" value="PROTEIN_KINASE_DOM"/>
    <property type="match status" value="1"/>
</dbReference>
<accession>A0A0H4X724</accession>
<evidence type="ECO:0000256" key="7">
    <source>
        <dbReference type="PROSITE-ProRule" id="PRU10141"/>
    </source>
</evidence>
<dbReference type="InterPro" id="IPR017441">
    <property type="entry name" value="Protein_kinase_ATP_BS"/>
</dbReference>
<dbReference type="PROSITE" id="PS00107">
    <property type="entry name" value="PROTEIN_KINASE_ATP"/>
    <property type="match status" value="1"/>
</dbReference>
<dbReference type="FunFam" id="1.10.510.10:FF:000021">
    <property type="entry name" value="Serine/threonine protein kinase"/>
    <property type="match status" value="1"/>
</dbReference>
<sequence length="418" mass="46136">MLATDAGTEREERENREEESGFLQGRPEHIDSDPARRRPATPPSTLCARFDSLRAVPPAAKPVRHRKIGAYRVLGELGRGGMALVYRGLHEMIQREVAIKELLPDGQRDRETLSRFRREALALAAFRHQNIVTLYDMVEKGEGLFMVMELVDGPTLHTLIKEGPLPADVTGVIAARIASALDHAHFRHIIHRDLKPANVMLTKSGEVKLMDFGIAKDVGLEALTQLGMAVGTPSYMSPEQVTGVPVDGRTDIFSLGVLLYEALSGARPFHGKTAGEVFAKIRDGKYTPLPKVAPNVPAPLVRIIQRAMEVRPDDRFPDAAAMRRELDVFLAQEVQVSHAALLVAFLRHRQKLTETEAQQLMRPHELDAAVEVFDTGRSRQGGKLKWAVAAAIALLTAAGTGLYFTQAQWAPLVEQLTR</sequence>
<dbReference type="GO" id="GO:0005524">
    <property type="term" value="F:ATP binding"/>
    <property type="evidence" value="ECO:0007669"/>
    <property type="project" value="UniProtKB-UniRule"/>
</dbReference>
<dbReference type="GO" id="GO:0004674">
    <property type="term" value="F:protein serine/threonine kinase activity"/>
    <property type="evidence" value="ECO:0007669"/>
    <property type="project" value="UniProtKB-KW"/>
</dbReference>
<evidence type="ECO:0000256" key="2">
    <source>
        <dbReference type="ARBA" id="ARBA00022527"/>
    </source>
</evidence>
<keyword evidence="6 7" id="KW-0067">ATP-binding</keyword>
<feature type="compositionally biased region" description="Basic and acidic residues" evidence="8">
    <location>
        <begin position="7"/>
        <end position="19"/>
    </location>
</feature>
<dbReference type="Pfam" id="PF00069">
    <property type="entry name" value="Pkinase"/>
    <property type="match status" value="1"/>
</dbReference>
<evidence type="ECO:0000256" key="4">
    <source>
        <dbReference type="ARBA" id="ARBA00022741"/>
    </source>
</evidence>
<dbReference type="PATRIC" id="fig|1297742.4.peg.588"/>
<dbReference type="EMBL" id="CP012109">
    <property type="protein sequence ID" value="AKQ63667.1"/>
    <property type="molecule type" value="Genomic_DNA"/>
</dbReference>
<dbReference type="PANTHER" id="PTHR43289:SF6">
    <property type="entry name" value="SERINE_THREONINE-PROTEIN KINASE NEKL-3"/>
    <property type="match status" value="1"/>
</dbReference>
<dbReference type="CDD" id="cd14014">
    <property type="entry name" value="STKc_PknB_like"/>
    <property type="match status" value="1"/>
</dbReference>
<name>A0A0H4X724_9BACT</name>
<dbReference type="SUPFAM" id="SSF56112">
    <property type="entry name" value="Protein kinase-like (PK-like)"/>
    <property type="match status" value="1"/>
</dbReference>
<evidence type="ECO:0000256" key="5">
    <source>
        <dbReference type="ARBA" id="ARBA00022777"/>
    </source>
</evidence>
<dbReference type="InterPro" id="IPR000719">
    <property type="entry name" value="Prot_kinase_dom"/>
</dbReference>
<evidence type="ECO:0000259" key="9">
    <source>
        <dbReference type="PROSITE" id="PS50011"/>
    </source>
</evidence>
<keyword evidence="5 10" id="KW-0418">Kinase</keyword>
<feature type="compositionally biased region" description="Basic and acidic residues" evidence="8">
    <location>
        <begin position="26"/>
        <end position="36"/>
    </location>
</feature>
<organism evidence="10 11">
    <name type="scientific">Pseudomyxococcus hansupus</name>
    <dbReference type="NCBI Taxonomy" id="1297742"/>
    <lineage>
        <taxon>Bacteria</taxon>
        <taxon>Pseudomonadati</taxon>
        <taxon>Myxococcota</taxon>
        <taxon>Myxococcia</taxon>
        <taxon>Myxococcales</taxon>
        <taxon>Cystobacterineae</taxon>
        <taxon>Myxococcaceae</taxon>
        <taxon>Pseudomyxococcus</taxon>
    </lineage>
</organism>
<evidence type="ECO:0000256" key="6">
    <source>
        <dbReference type="ARBA" id="ARBA00022840"/>
    </source>
</evidence>
<dbReference type="STRING" id="1297742.A176_000579"/>
<dbReference type="InterPro" id="IPR011009">
    <property type="entry name" value="Kinase-like_dom_sf"/>
</dbReference>
<feature type="region of interest" description="Disordered" evidence="8">
    <location>
        <begin position="1"/>
        <end position="44"/>
    </location>
</feature>
<protein>
    <recommendedName>
        <fullName evidence="1">non-specific serine/threonine protein kinase</fullName>
        <ecNumber evidence="1">2.7.11.1</ecNumber>
    </recommendedName>
</protein>
<keyword evidence="11" id="KW-1185">Reference proteome</keyword>
<proteinExistence type="predicted"/>
<feature type="domain" description="Protein kinase" evidence="9">
    <location>
        <begin position="71"/>
        <end position="330"/>
    </location>
</feature>
<keyword evidence="4 7" id="KW-0547">Nucleotide-binding</keyword>
<reference evidence="10 11" key="1">
    <citation type="journal article" date="2016" name="PLoS ONE">
        <title>Complete Genome Sequence and Comparative Genomics of a Novel Myxobacterium Myxococcus hansupus.</title>
        <authorList>
            <person name="Sharma G."/>
            <person name="Narwani T."/>
            <person name="Subramanian S."/>
        </authorList>
    </citation>
    <scope>NUCLEOTIDE SEQUENCE [LARGE SCALE GENOMIC DNA]</scope>
    <source>
        <strain evidence="11">mixupus</strain>
    </source>
</reference>
<keyword evidence="2 10" id="KW-0723">Serine/threonine-protein kinase</keyword>
<dbReference type="PANTHER" id="PTHR43289">
    <property type="entry name" value="MITOGEN-ACTIVATED PROTEIN KINASE KINASE KINASE 20-RELATED"/>
    <property type="match status" value="1"/>
</dbReference>
<dbReference type="Gene3D" id="1.10.510.10">
    <property type="entry name" value="Transferase(Phosphotransferase) domain 1"/>
    <property type="match status" value="1"/>
</dbReference>
<dbReference type="EC" id="2.7.11.1" evidence="1"/>
<dbReference type="Proteomes" id="UP000009026">
    <property type="component" value="Chromosome"/>
</dbReference>
<dbReference type="AlphaFoldDB" id="A0A0H4X724"/>
<keyword evidence="3" id="KW-0808">Transferase</keyword>
<dbReference type="InterPro" id="IPR008271">
    <property type="entry name" value="Ser/Thr_kinase_AS"/>
</dbReference>
<evidence type="ECO:0000256" key="1">
    <source>
        <dbReference type="ARBA" id="ARBA00012513"/>
    </source>
</evidence>
<evidence type="ECO:0000256" key="3">
    <source>
        <dbReference type="ARBA" id="ARBA00022679"/>
    </source>
</evidence>
<gene>
    <name evidence="10" type="ORF">A176_000579</name>
</gene>
<dbReference type="SMART" id="SM00220">
    <property type="entry name" value="S_TKc"/>
    <property type="match status" value="1"/>
</dbReference>